<evidence type="ECO:0000313" key="3">
    <source>
        <dbReference type="EMBL" id="MBO1079374.1"/>
    </source>
</evidence>
<reference evidence="3 4" key="1">
    <citation type="submission" date="2020-09" db="EMBL/GenBank/DDBJ databases">
        <title>Roseomonas.</title>
        <authorList>
            <person name="Zhu W."/>
        </authorList>
    </citation>
    <scope>NUCLEOTIDE SEQUENCE [LARGE SCALE GENOMIC DNA]</scope>
    <source>
        <strain evidence="3 4">573</strain>
    </source>
</reference>
<keyword evidence="1" id="KW-0812">Transmembrane</keyword>
<accession>A0ABS3KPI8</accession>
<feature type="domain" description="Acyltransferase 3" evidence="2">
    <location>
        <begin position="10"/>
        <end position="348"/>
    </location>
</feature>
<sequence length="371" mass="39941">MADQRPKILFADQLRGIAALLVVFSHLAGIYWYQPELVAQFVGGPVPAGPVPGLAALHERLPFNPGPFGVAVFFLISGFVIPFSFNGTGRLAFLRARLWRIFPTYLAALLLGLAVRAASGAFWGEPLQVNPLALLANAVLLHDLAGISSVDLVNWTLTVELKFYLLFALALPWLLRWKGGFVVGLAVAMLALNLLAAWAMPLLPLRLGYALRGTAHGFMFLPFLLLGTLFFLFLRGALGFSALLGASAVTLGLFLLTWMGGPMAGSFNSAGFSYLWGWGVFALCFALRNRAVPLAPLRWLSAVSYPLYLVHAMLGYALLQALVQGWGMAYAPALGLALLACLAAAWVLHRLVEKPSMARGKARRAVAPAVA</sequence>
<keyword evidence="3" id="KW-0012">Acyltransferase</keyword>
<dbReference type="GO" id="GO:0016746">
    <property type="term" value="F:acyltransferase activity"/>
    <property type="evidence" value="ECO:0007669"/>
    <property type="project" value="UniProtKB-KW"/>
</dbReference>
<feature type="transmembrane region" description="Helical" evidence="1">
    <location>
        <begin position="152"/>
        <end position="174"/>
    </location>
</feature>
<feature type="transmembrane region" description="Helical" evidence="1">
    <location>
        <begin position="105"/>
        <end position="124"/>
    </location>
</feature>
<feature type="transmembrane region" description="Helical" evidence="1">
    <location>
        <begin position="267"/>
        <end position="287"/>
    </location>
</feature>
<name>A0ABS3KPI8_9PROT</name>
<organism evidence="3 4">
    <name type="scientific">Roseomonas haemaphysalidis</name>
    <dbReference type="NCBI Taxonomy" id="2768162"/>
    <lineage>
        <taxon>Bacteria</taxon>
        <taxon>Pseudomonadati</taxon>
        <taxon>Pseudomonadota</taxon>
        <taxon>Alphaproteobacteria</taxon>
        <taxon>Acetobacterales</taxon>
        <taxon>Roseomonadaceae</taxon>
        <taxon>Roseomonas</taxon>
    </lineage>
</organism>
<dbReference type="PANTHER" id="PTHR23028:SF131">
    <property type="entry name" value="BLR2367 PROTEIN"/>
    <property type="match status" value="1"/>
</dbReference>
<dbReference type="PANTHER" id="PTHR23028">
    <property type="entry name" value="ACETYLTRANSFERASE"/>
    <property type="match status" value="1"/>
</dbReference>
<proteinExistence type="predicted"/>
<keyword evidence="4" id="KW-1185">Reference proteome</keyword>
<feature type="transmembrane region" description="Helical" evidence="1">
    <location>
        <begin position="299"/>
        <end position="323"/>
    </location>
</feature>
<evidence type="ECO:0000259" key="2">
    <source>
        <dbReference type="Pfam" id="PF01757"/>
    </source>
</evidence>
<evidence type="ECO:0000313" key="4">
    <source>
        <dbReference type="Proteomes" id="UP001518989"/>
    </source>
</evidence>
<gene>
    <name evidence="3" type="ORF">IAI61_10045</name>
</gene>
<dbReference type="EMBL" id="JACTNG010000004">
    <property type="protein sequence ID" value="MBO1079374.1"/>
    <property type="molecule type" value="Genomic_DNA"/>
</dbReference>
<keyword evidence="3" id="KW-0808">Transferase</keyword>
<dbReference type="InterPro" id="IPR050879">
    <property type="entry name" value="Acyltransferase_3"/>
</dbReference>
<feature type="transmembrane region" description="Helical" evidence="1">
    <location>
        <begin position="181"/>
        <end position="203"/>
    </location>
</feature>
<feature type="transmembrane region" description="Helical" evidence="1">
    <location>
        <begin position="329"/>
        <end position="349"/>
    </location>
</feature>
<dbReference type="RefSeq" id="WP_207416940.1">
    <property type="nucleotide sequence ID" value="NZ_CP061177.1"/>
</dbReference>
<feature type="transmembrane region" description="Helical" evidence="1">
    <location>
        <begin position="215"/>
        <end position="234"/>
    </location>
</feature>
<feature type="transmembrane region" description="Helical" evidence="1">
    <location>
        <begin position="68"/>
        <end position="93"/>
    </location>
</feature>
<keyword evidence="1" id="KW-1133">Transmembrane helix</keyword>
<dbReference type="Proteomes" id="UP001518989">
    <property type="component" value="Unassembled WGS sequence"/>
</dbReference>
<keyword evidence="1" id="KW-0472">Membrane</keyword>
<protein>
    <submittedName>
        <fullName evidence="3">Acyltransferase</fullName>
    </submittedName>
</protein>
<dbReference type="Pfam" id="PF01757">
    <property type="entry name" value="Acyl_transf_3"/>
    <property type="match status" value="1"/>
</dbReference>
<feature type="transmembrane region" description="Helical" evidence="1">
    <location>
        <begin position="14"/>
        <end position="33"/>
    </location>
</feature>
<dbReference type="InterPro" id="IPR002656">
    <property type="entry name" value="Acyl_transf_3_dom"/>
</dbReference>
<comment type="caution">
    <text evidence="3">The sequence shown here is derived from an EMBL/GenBank/DDBJ whole genome shotgun (WGS) entry which is preliminary data.</text>
</comment>
<feature type="transmembrane region" description="Helical" evidence="1">
    <location>
        <begin position="241"/>
        <end position="261"/>
    </location>
</feature>
<evidence type="ECO:0000256" key="1">
    <source>
        <dbReference type="SAM" id="Phobius"/>
    </source>
</evidence>